<feature type="region of interest" description="Disordered" evidence="4">
    <location>
        <begin position="159"/>
        <end position="180"/>
    </location>
</feature>
<feature type="compositionally biased region" description="Polar residues" evidence="4">
    <location>
        <begin position="381"/>
        <end position="393"/>
    </location>
</feature>
<proteinExistence type="predicted"/>
<evidence type="ECO:0000256" key="2">
    <source>
        <dbReference type="ARBA" id="ARBA00022723"/>
    </source>
</evidence>
<dbReference type="Pfam" id="PF00172">
    <property type="entry name" value="Zn_clus"/>
    <property type="match status" value="1"/>
</dbReference>
<evidence type="ECO:0000256" key="3">
    <source>
        <dbReference type="ARBA" id="ARBA00023242"/>
    </source>
</evidence>
<dbReference type="PROSITE" id="PS50048">
    <property type="entry name" value="ZN2_CY6_FUNGAL_2"/>
    <property type="match status" value="1"/>
</dbReference>
<dbReference type="HOGENOM" id="CLU_004083_7_2_1"/>
<dbReference type="OMA" id="CVFPSRK"/>
<protein>
    <recommendedName>
        <fullName evidence="5">Zn(2)-C6 fungal-type domain-containing protein</fullName>
    </recommendedName>
</protein>
<dbReference type="Proteomes" id="UP000028524">
    <property type="component" value="Unassembled WGS sequence"/>
</dbReference>
<sequence length="724" mass="80280">MASRSGRQSANVLSCASCRHRKIKCDKAQPECMQCSRANIQCIFPSRKPTRRAPRPRQQDLLDRISRLETIVGQADPDKDGPGASHAARAAEARDGSSVATAAAGTGIGSGPLQDKAASAVNHGSSGRENVSPAAARYMSSEFWGNLCEEVEGIKQALEQSSDDEDVENSPESFDAGSPFLSGPSGFILGNPGYHERDPLGHPPPDMIQHLWAIYCHNCDPILKILHRPTTQALITAVTESPTTPQPRSTNALIFSIYFAAVSSLSHATCQSQLGQSHDFLVNKYRICAERALAGADFLSANDLATLQAFAIYVGTLRTQTHNRASWSLLALLSRLAQAMDLHRDGDGGRFPPFEAEMRRRLWHFILVLDIRGAEDRGTDASISSESYNTLPPTSIDDADMSPTMTGPLVPKDGPADNVLQICMSRCSTVFGYLLHQPFKATSEPESYIYTEDKLVEEVRYMETHFIQTARQGHMPSLLAADITRLVIIKLWLVIQYPFSPQLVISRPRVSHHTMLRTALSILELSERLVAPPWTDRFSWWTETYVQWHPLAVTLAELCMQPESDLADKAWDVVGRAYPRWKERIADTSRGNLWRPIRKLMKKATAAREAARLNRRSLNKGALATERMEAVPTAEPFSITQPDQSADAAQQLWADNQLLVDPALPYEAEGMGLTNLFEYPPELLGMDTEQLYQSRQLMEMSAWTEFLNDAIMDDSPDGMGRESS</sequence>
<dbReference type="EMBL" id="KL660592">
    <property type="protein sequence ID" value="KFA65571.1"/>
    <property type="molecule type" value="Genomic_DNA"/>
</dbReference>
<dbReference type="InterPro" id="IPR050613">
    <property type="entry name" value="Sec_Metabolite_Reg"/>
</dbReference>
<evidence type="ECO:0000256" key="4">
    <source>
        <dbReference type="SAM" id="MobiDB-lite"/>
    </source>
</evidence>
<dbReference type="GO" id="GO:0008270">
    <property type="term" value="F:zinc ion binding"/>
    <property type="evidence" value="ECO:0007669"/>
    <property type="project" value="InterPro"/>
</dbReference>
<comment type="subcellular location">
    <subcellularLocation>
        <location evidence="1">Nucleus</location>
    </subcellularLocation>
</comment>
<dbReference type="Pfam" id="PF04082">
    <property type="entry name" value="Fungal_trans"/>
    <property type="match status" value="1"/>
</dbReference>
<dbReference type="GO" id="GO:0005634">
    <property type="term" value="C:nucleus"/>
    <property type="evidence" value="ECO:0007669"/>
    <property type="project" value="UniProtKB-SubCell"/>
</dbReference>
<dbReference type="InterPro" id="IPR007219">
    <property type="entry name" value="XnlR_reg_dom"/>
</dbReference>
<feature type="domain" description="Zn(2)-C6 fungal-type" evidence="5">
    <location>
        <begin position="14"/>
        <end position="44"/>
    </location>
</feature>
<keyword evidence="2" id="KW-0479">Metal-binding</keyword>
<organism evidence="6 7">
    <name type="scientific">Stachybotrys chlorohalonatus (strain IBT 40285)</name>
    <dbReference type="NCBI Taxonomy" id="1283841"/>
    <lineage>
        <taxon>Eukaryota</taxon>
        <taxon>Fungi</taxon>
        <taxon>Dikarya</taxon>
        <taxon>Ascomycota</taxon>
        <taxon>Pezizomycotina</taxon>
        <taxon>Sordariomycetes</taxon>
        <taxon>Hypocreomycetidae</taxon>
        <taxon>Hypocreales</taxon>
        <taxon>Stachybotryaceae</taxon>
        <taxon>Stachybotrys</taxon>
    </lineage>
</organism>
<dbReference type="PANTHER" id="PTHR31001">
    <property type="entry name" value="UNCHARACTERIZED TRANSCRIPTIONAL REGULATORY PROTEIN"/>
    <property type="match status" value="1"/>
</dbReference>
<feature type="region of interest" description="Disordered" evidence="4">
    <location>
        <begin position="380"/>
        <end position="401"/>
    </location>
</feature>
<dbReference type="InterPro" id="IPR036864">
    <property type="entry name" value="Zn2-C6_fun-type_DNA-bd_sf"/>
</dbReference>
<evidence type="ECO:0000256" key="1">
    <source>
        <dbReference type="ARBA" id="ARBA00004123"/>
    </source>
</evidence>
<dbReference type="GO" id="GO:0006351">
    <property type="term" value="P:DNA-templated transcription"/>
    <property type="evidence" value="ECO:0007669"/>
    <property type="project" value="InterPro"/>
</dbReference>
<keyword evidence="3" id="KW-0539">Nucleus</keyword>
<dbReference type="CDD" id="cd12148">
    <property type="entry name" value="fungal_TF_MHR"/>
    <property type="match status" value="1"/>
</dbReference>
<dbReference type="SUPFAM" id="SSF57701">
    <property type="entry name" value="Zn2/Cys6 DNA-binding domain"/>
    <property type="match status" value="1"/>
</dbReference>
<dbReference type="CDD" id="cd00067">
    <property type="entry name" value="GAL4"/>
    <property type="match status" value="1"/>
</dbReference>
<name>A0A084QNN6_STAC4</name>
<reference evidence="6 7" key="1">
    <citation type="journal article" date="2014" name="BMC Genomics">
        <title>Comparative genome sequencing reveals chemotype-specific gene clusters in the toxigenic black mold Stachybotrys.</title>
        <authorList>
            <person name="Semeiks J."/>
            <person name="Borek D."/>
            <person name="Otwinowski Z."/>
            <person name="Grishin N.V."/>
        </authorList>
    </citation>
    <scope>NUCLEOTIDE SEQUENCE [LARGE SCALE GENOMIC DNA]</scope>
    <source>
        <strain evidence="6 7">IBT 40285</strain>
    </source>
</reference>
<dbReference type="PANTHER" id="PTHR31001:SF50">
    <property type="entry name" value="ZN(II)2CYS6 TRANSCRIPTION FACTOR (EUROFUNG)"/>
    <property type="match status" value="1"/>
</dbReference>
<keyword evidence="7" id="KW-1185">Reference proteome</keyword>
<evidence type="ECO:0000259" key="5">
    <source>
        <dbReference type="PROSITE" id="PS50048"/>
    </source>
</evidence>
<dbReference type="AlphaFoldDB" id="A0A084QNN6"/>
<dbReference type="SMART" id="SM00066">
    <property type="entry name" value="GAL4"/>
    <property type="match status" value="1"/>
</dbReference>
<gene>
    <name evidence="6" type="ORF">S40285_04346</name>
</gene>
<dbReference type="InParanoid" id="A0A084QNN6"/>
<dbReference type="Gene3D" id="4.10.240.10">
    <property type="entry name" value="Zn(2)-C6 fungal-type DNA-binding domain"/>
    <property type="match status" value="1"/>
</dbReference>
<dbReference type="InterPro" id="IPR001138">
    <property type="entry name" value="Zn2Cys6_DnaBD"/>
</dbReference>
<feature type="region of interest" description="Disordered" evidence="4">
    <location>
        <begin position="72"/>
        <end position="132"/>
    </location>
</feature>
<dbReference type="STRING" id="1283841.A0A084QNN6"/>
<dbReference type="OrthoDB" id="435881at2759"/>
<dbReference type="PROSITE" id="PS00463">
    <property type="entry name" value="ZN2_CY6_FUNGAL_1"/>
    <property type="match status" value="1"/>
</dbReference>
<dbReference type="SMART" id="SM00906">
    <property type="entry name" value="Fungal_trans"/>
    <property type="match status" value="1"/>
</dbReference>
<feature type="compositionally biased region" description="Low complexity" evidence="4">
    <location>
        <begin position="96"/>
        <end position="105"/>
    </location>
</feature>
<dbReference type="GO" id="GO:0000981">
    <property type="term" value="F:DNA-binding transcription factor activity, RNA polymerase II-specific"/>
    <property type="evidence" value="ECO:0007669"/>
    <property type="project" value="InterPro"/>
</dbReference>
<evidence type="ECO:0000313" key="7">
    <source>
        <dbReference type="Proteomes" id="UP000028524"/>
    </source>
</evidence>
<accession>A0A084QNN6</accession>
<evidence type="ECO:0000313" key="6">
    <source>
        <dbReference type="EMBL" id="KFA65571.1"/>
    </source>
</evidence>
<dbReference type="GO" id="GO:0003677">
    <property type="term" value="F:DNA binding"/>
    <property type="evidence" value="ECO:0007669"/>
    <property type="project" value="InterPro"/>
</dbReference>